<dbReference type="GeneID" id="18919202"/>
<organism evidence="1 2">
    <name type="scientific">Phanerochaete carnosa (strain HHB-10118-sp)</name>
    <name type="common">White-rot fungus</name>
    <name type="synonym">Peniophora carnosa</name>
    <dbReference type="NCBI Taxonomy" id="650164"/>
    <lineage>
        <taxon>Eukaryota</taxon>
        <taxon>Fungi</taxon>
        <taxon>Dikarya</taxon>
        <taxon>Basidiomycota</taxon>
        <taxon>Agaricomycotina</taxon>
        <taxon>Agaricomycetes</taxon>
        <taxon>Polyporales</taxon>
        <taxon>Phanerochaetaceae</taxon>
        <taxon>Phanerochaete</taxon>
    </lineage>
</organism>
<dbReference type="EMBL" id="JH930534">
    <property type="protein sequence ID" value="EKM49139.1"/>
    <property type="molecule type" value="Genomic_DNA"/>
</dbReference>
<dbReference type="Proteomes" id="UP000008370">
    <property type="component" value="Unassembled WGS sequence"/>
</dbReference>
<dbReference type="RefSeq" id="XP_007402307.1">
    <property type="nucleotide sequence ID" value="XM_007402245.1"/>
</dbReference>
<protein>
    <recommendedName>
        <fullName evidence="3">Cytochrome P450</fullName>
    </recommendedName>
</protein>
<evidence type="ECO:0008006" key="3">
    <source>
        <dbReference type="Google" id="ProtNLM"/>
    </source>
</evidence>
<dbReference type="KEGG" id="pco:PHACADRAFT_265795"/>
<keyword evidence="2" id="KW-1185">Reference proteome</keyword>
<proteinExistence type="predicted"/>
<name>K5VRD2_PHACS</name>
<accession>K5VRD2</accession>
<dbReference type="HOGENOM" id="CLU_3038026_0_0_1"/>
<sequence length="55" mass="6394">MAMFVLSTLTLLAILSVLPLLLRFIRRHRYRRPPGPNGLPIIGNFFNAPRSFEWL</sequence>
<gene>
    <name evidence="1" type="ORF">PHACADRAFT_265795</name>
</gene>
<evidence type="ECO:0000313" key="1">
    <source>
        <dbReference type="EMBL" id="EKM49139.1"/>
    </source>
</evidence>
<reference evidence="1 2" key="1">
    <citation type="journal article" date="2012" name="BMC Genomics">
        <title>Comparative genomics of the white-rot fungi, Phanerochaete carnosa and P. chrysosporium, to elucidate the genetic basis of the distinct wood types they colonize.</title>
        <authorList>
            <person name="Suzuki H."/>
            <person name="MacDonald J."/>
            <person name="Syed K."/>
            <person name="Salamov A."/>
            <person name="Hori C."/>
            <person name="Aerts A."/>
            <person name="Henrissat B."/>
            <person name="Wiebenga A."/>
            <person name="vanKuyk P.A."/>
            <person name="Barry K."/>
            <person name="Lindquist E."/>
            <person name="LaButti K."/>
            <person name="Lapidus A."/>
            <person name="Lucas S."/>
            <person name="Coutinho P."/>
            <person name="Gong Y."/>
            <person name="Samejima M."/>
            <person name="Mahadevan R."/>
            <person name="Abou-Zaid M."/>
            <person name="de Vries R.P."/>
            <person name="Igarashi K."/>
            <person name="Yadav J.S."/>
            <person name="Grigoriev I.V."/>
            <person name="Master E.R."/>
        </authorList>
    </citation>
    <scope>NUCLEOTIDE SEQUENCE [LARGE SCALE GENOMIC DNA]</scope>
    <source>
        <strain evidence="1 2">HHB-10118-sp</strain>
    </source>
</reference>
<dbReference type="AlphaFoldDB" id="K5VRD2"/>
<evidence type="ECO:0000313" key="2">
    <source>
        <dbReference type="Proteomes" id="UP000008370"/>
    </source>
</evidence>
<dbReference type="InParanoid" id="K5VRD2"/>
<feature type="non-terminal residue" evidence="1">
    <location>
        <position position="55"/>
    </location>
</feature>